<gene>
    <name evidence="1" type="ORF">V6N11_039127</name>
</gene>
<protein>
    <submittedName>
        <fullName evidence="1">Uncharacterized protein</fullName>
    </submittedName>
</protein>
<dbReference type="PANTHER" id="PTHR46581:SF3">
    <property type="entry name" value="ARABINOSYLTRANSFERASE RRA3"/>
    <property type="match status" value="1"/>
</dbReference>
<sequence>MHGGQFTCLSKRDAWYVNKVVRVFNSTDVAAILSCPIAKNHNDILIWENYSTREALPVDTRLLTAGISNRLCPICEQYVESIIHVTVPRPRVFSESSWRKFAVEKEHIVALANSNVKETLEGWFSSIKRVGISNYLVIALDDHIVEFTVPKAPALCCSLHPSPKTASLHDIFLAQPVAVYLSNP</sequence>
<comment type="caution">
    <text evidence="1">The sequence shown here is derived from an EMBL/GenBank/DDBJ whole genome shotgun (WGS) entry which is preliminary data.</text>
</comment>
<dbReference type="Proteomes" id="UP001396334">
    <property type="component" value="Unassembled WGS sequence"/>
</dbReference>
<name>A0ABR2SMP3_9ROSI</name>
<evidence type="ECO:0000313" key="1">
    <source>
        <dbReference type="EMBL" id="KAK9026286.1"/>
    </source>
</evidence>
<organism evidence="1 2">
    <name type="scientific">Hibiscus sabdariffa</name>
    <name type="common">roselle</name>
    <dbReference type="NCBI Taxonomy" id="183260"/>
    <lineage>
        <taxon>Eukaryota</taxon>
        <taxon>Viridiplantae</taxon>
        <taxon>Streptophyta</taxon>
        <taxon>Embryophyta</taxon>
        <taxon>Tracheophyta</taxon>
        <taxon>Spermatophyta</taxon>
        <taxon>Magnoliopsida</taxon>
        <taxon>eudicotyledons</taxon>
        <taxon>Gunneridae</taxon>
        <taxon>Pentapetalae</taxon>
        <taxon>rosids</taxon>
        <taxon>malvids</taxon>
        <taxon>Malvales</taxon>
        <taxon>Malvaceae</taxon>
        <taxon>Malvoideae</taxon>
        <taxon>Hibiscus</taxon>
    </lineage>
</organism>
<proteinExistence type="predicted"/>
<dbReference type="EMBL" id="JBBPBN010000013">
    <property type="protein sequence ID" value="KAK9026286.1"/>
    <property type="molecule type" value="Genomic_DNA"/>
</dbReference>
<keyword evidence="2" id="KW-1185">Reference proteome</keyword>
<dbReference type="InterPro" id="IPR044290">
    <property type="entry name" value="RRA1/2/3"/>
</dbReference>
<reference evidence="1 2" key="1">
    <citation type="journal article" date="2024" name="G3 (Bethesda)">
        <title>Genome assembly of Hibiscus sabdariffa L. provides insights into metabolisms of medicinal natural products.</title>
        <authorList>
            <person name="Kim T."/>
        </authorList>
    </citation>
    <scope>NUCLEOTIDE SEQUENCE [LARGE SCALE GENOMIC DNA]</scope>
    <source>
        <strain evidence="1">TK-2024</strain>
        <tissue evidence="1">Old leaves</tissue>
    </source>
</reference>
<evidence type="ECO:0000313" key="2">
    <source>
        <dbReference type="Proteomes" id="UP001396334"/>
    </source>
</evidence>
<dbReference type="PANTHER" id="PTHR46581">
    <property type="entry name" value="ARABINOSYLTRANSFERASE RRA3"/>
    <property type="match status" value="1"/>
</dbReference>
<accession>A0ABR2SMP3</accession>